<accession>A0A8J3UPR3</accession>
<sequence>MRMLGMFLEDPGDVPRVVVEYAAEQLGVDDPSCMKEYGERLQTQGSRGGTTVSTRPVRTS</sequence>
<name>A0A8J3UPR3_9ACTN</name>
<keyword evidence="4" id="KW-1185">Reference proteome</keyword>
<dbReference type="Proteomes" id="UP000644610">
    <property type="component" value="Unassembled WGS sequence"/>
</dbReference>
<evidence type="ECO:0000313" key="4">
    <source>
        <dbReference type="Proteomes" id="UP000644610"/>
    </source>
</evidence>
<comment type="caution">
    <text evidence="3">The sequence shown here is derived from an EMBL/GenBank/DDBJ whole genome shotgun (WGS) entry which is preliminary data.</text>
</comment>
<reference evidence="3" key="1">
    <citation type="submission" date="2021-01" db="EMBL/GenBank/DDBJ databases">
        <title>Whole genome shotgun sequence of Planotetraspora silvatica NBRC 100141.</title>
        <authorList>
            <person name="Komaki H."/>
            <person name="Tamura T."/>
        </authorList>
    </citation>
    <scope>NUCLEOTIDE SEQUENCE</scope>
    <source>
        <strain evidence="3">NBRC 100141</strain>
    </source>
</reference>
<dbReference type="InterPro" id="IPR025296">
    <property type="entry name" value="DUF4158"/>
</dbReference>
<evidence type="ECO:0000259" key="2">
    <source>
        <dbReference type="Pfam" id="PF13700"/>
    </source>
</evidence>
<organism evidence="3 4">
    <name type="scientific">Planotetraspora silvatica</name>
    <dbReference type="NCBI Taxonomy" id="234614"/>
    <lineage>
        <taxon>Bacteria</taxon>
        <taxon>Bacillati</taxon>
        <taxon>Actinomycetota</taxon>
        <taxon>Actinomycetes</taxon>
        <taxon>Streptosporangiales</taxon>
        <taxon>Streptosporangiaceae</taxon>
        <taxon>Planotetraspora</taxon>
    </lineage>
</organism>
<feature type="region of interest" description="Disordered" evidence="1">
    <location>
        <begin position="41"/>
        <end position="60"/>
    </location>
</feature>
<gene>
    <name evidence="3" type="ORF">Psi02_55120</name>
</gene>
<feature type="domain" description="DUF4158" evidence="2">
    <location>
        <begin position="1"/>
        <end position="44"/>
    </location>
</feature>
<dbReference type="EMBL" id="BOOQ01000038">
    <property type="protein sequence ID" value="GII49088.1"/>
    <property type="molecule type" value="Genomic_DNA"/>
</dbReference>
<protein>
    <recommendedName>
        <fullName evidence="2">DUF4158 domain-containing protein</fullName>
    </recommendedName>
</protein>
<evidence type="ECO:0000256" key="1">
    <source>
        <dbReference type="SAM" id="MobiDB-lite"/>
    </source>
</evidence>
<proteinExistence type="predicted"/>
<dbReference type="Pfam" id="PF13700">
    <property type="entry name" value="DUF4158"/>
    <property type="match status" value="1"/>
</dbReference>
<dbReference type="AlphaFoldDB" id="A0A8J3UPR3"/>
<evidence type="ECO:0000313" key="3">
    <source>
        <dbReference type="EMBL" id="GII49088.1"/>
    </source>
</evidence>